<gene>
    <name evidence="2" type="ORF">WKW79_34265</name>
</gene>
<dbReference type="Proteomes" id="UP001367030">
    <property type="component" value="Unassembled WGS sequence"/>
</dbReference>
<sequence>MSAAERGGDGAAGLLQGGPRAALDGLHAFLGLVDHITCLLGQGGQLLDDLLPRLQRLLEGPFGIVEAVGQLARIGDHRHQCCLDLLDDPAVVLAAFEGEDVAGIHGLRRGAGRQQVDGLLADVVLAHQLRRAAPGNALHVRMSDAQFDPCTMLGRLLRRCERDVANAADHHAAARDRHVLGHSGGIGGLDVEQVMAFEPAALLGDPGQAGGDDDQQRNDGDTRASGIRFQHRHPPVRTE</sequence>
<proteinExistence type="predicted"/>
<comment type="caution">
    <text evidence="2">The sequence shown here is derived from an EMBL/GenBank/DDBJ whole genome shotgun (WGS) entry which is preliminary data.</text>
</comment>
<evidence type="ECO:0000313" key="2">
    <source>
        <dbReference type="EMBL" id="MEJ8859668.1"/>
    </source>
</evidence>
<keyword evidence="3" id="KW-1185">Reference proteome</keyword>
<feature type="region of interest" description="Disordered" evidence="1">
    <location>
        <begin position="202"/>
        <end position="239"/>
    </location>
</feature>
<accession>A0ABU8XIF6</accession>
<dbReference type="EMBL" id="JBBKZS010000033">
    <property type="protein sequence ID" value="MEJ8859668.1"/>
    <property type="molecule type" value="Genomic_DNA"/>
</dbReference>
<reference evidence="2 3" key="1">
    <citation type="submission" date="2024-03" db="EMBL/GenBank/DDBJ databases">
        <title>Novel species of the genus Variovorax.</title>
        <authorList>
            <person name="Liu Q."/>
            <person name="Xin Y.-H."/>
        </authorList>
    </citation>
    <scope>NUCLEOTIDE SEQUENCE [LARGE SCALE GENOMIC DNA]</scope>
    <source>
        <strain evidence="2 3">KACC 18901</strain>
    </source>
</reference>
<evidence type="ECO:0000313" key="3">
    <source>
        <dbReference type="Proteomes" id="UP001367030"/>
    </source>
</evidence>
<name>A0ABU8XIF6_9BURK</name>
<evidence type="ECO:0000256" key="1">
    <source>
        <dbReference type="SAM" id="MobiDB-lite"/>
    </source>
</evidence>
<organism evidence="2 3">
    <name type="scientific">Variovorax robiniae</name>
    <dbReference type="NCBI Taxonomy" id="1836199"/>
    <lineage>
        <taxon>Bacteria</taxon>
        <taxon>Pseudomonadati</taxon>
        <taxon>Pseudomonadota</taxon>
        <taxon>Betaproteobacteria</taxon>
        <taxon>Burkholderiales</taxon>
        <taxon>Comamonadaceae</taxon>
        <taxon>Variovorax</taxon>
    </lineage>
</organism>
<protein>
    <submittedName>
        <fullName evidence="2">Uncharacterized protein</fullName>
    </submittedName>
</protein>
<feature type="compositionally biased region" description="Basic residues" evidence="1">
    <location>
        <begin position="229"/>
        <end position="239"/>
    </location>
</feature>